<comment type="caution">
    <text evidence="1">The sequence shown here is derived from an EMBL/GenBank/DDBJ whole genome shotgun (WGS) entry which is preliminary data.</text>
</comment>
<dbReference type="AlphaFoldDB" id="A0A967EGV5"/>
<reference evidence="1" key="1">
    <citation type="submission" date="2020-03" db="EMBL/GenBank/DDBJ databases">
        <title>Roseovarius gahaiensis sp. nov., isolated from Gahai Saline Lake, China.</title>
        <authorList>
            <person name="Sun X."/>
        </authorList>
    </citation>
    <scope>NUCLEOTIDE SEQUENCE</scope>
    <source>
        <strain evidence="1">GH877</strain>
    </source>
</reference>
<proteinExistence type="predicted"/>
<keyword evidence="2" id="KW-1185">Reference proteome</keyword>
<accession>A0A967EGV5</accession>
<organism evidence="1 2">
    <name type="scientific">Roseovarius gahaiensis</name>
    <dbReference type="NCBI Taxonomy" id="2716691"/>
    <lineage>
        <taxon>Bacteria</taxon>
        <taxon>Pseudomonadati</taxon>
        <taxon>Pseudomonadota</taxon>
        <taxon>Alphaproteobacteria</taxon>
        <taxon>Rhodobacterales</taxon>
        <taxon>Roseobacteraceae</taxon>
        <taxon>Roseovarius</taxon>
    </lineage>
</organism>
<name>A0A967EGV5_9RHOB</name>
<dbReference type="EMBL" id="JAAORB010000024">
    <property type="protein sequence ID" value="NHQ75095.1"/>
    <property type="molecule type" value="Genomic_DNA"/>
</dbReference>
<sequence length="79" mass="8882">MKVNAAWNICNFRRPVVEALLADGHRVTVLALPDDSVPDLERIGCRVLQLEMSVKGLNPVQELKLQRLFPKLEGRGLFS</sequence>
<dbReference type="Proteomes" id="UP000639775">
    <property type="component" value="Unassembled WGS sequence"/>
</dbReference>
<evidence type="ECO:0000313" key="1">
    <source>
        <dbReference type="EMBL" id="NHQ75095.1"/>
    </source>
</evidence>
<evidence type="ECO:0000313" key="2">
    <source>
        <dbReference type="Proteomes" id="UP000639775"/>
    </source>
</evidence>
<protein>
    <submittedName>
        <fullName evidence="1">Glycosyltransferase family 4 protein</fullName>
    </submittedName>
</protein>
<gene>
    <name evidence="1" type="ORF">HAT86_11580</name>
</gene>